<dbReference type="Pfam" id="PF02362">
    <property type="entry name" value="B3"/>
    <property type="match status" value="2"/>
</dbReference>
<evidence type="ECO:0000313" key="8">
    <source>
        <dbReference type="Proteomes" id="UP000604825"/>
    </source>
</evidence>
<dbReference type="EMBL" id="CAJGYO010000002">
    <property type="protein sequence ID" value="CAD6213660.1"/>
    <property type="molecule type" value="Genomic_DNA"/>
</dbReference>
<feature type="domain" description="TF-B3" evidence="6">
    <location>
        <begin position="224"/>
        <end position="319"/>
    </location>
</feature>
<comment type="caution">
    <text evidence="7">The sequence shown here is derived from an EMBL/GenBank/DDBJ whole genome shotgun (WGS) entry which is preliminary data.</text>
</comment>
<evidence type="ECO:0000256" key="1">
    <source>
        <dbReference type="ARBA" id="ARBA00004123"/>
    </source>
</evidence>
<dbReference type="SMART" id="SM01019">
    <property type="entry name" value="B3"/>
    <property type="match status" value="2"/>
</dbReference>
<keyword evidence="4" id="KW-0804">Transcription</keyword>
<dbReference type="Proteomes" id="UP000604825">
    <property type="component" value="Unassembled WGS sequence"/>
</dbReference>
<keyword evidence="3" id="KW-0238">DNA-binding</keyword>
<evidence type="ECO:0000256" key="3">
    <source>
        <dbReference type="ARBA" id="ARBA00023125"/>
    </source>
</evidence>
<gene>
    <name evidence="7" type="ORF">NCGR_LOCUS9178</name>
</gene>
<accession>A0A811MWL9</accession>
<dbReference type="SUPFAM" id="SSF101936">
    <property type="entry name" value="DNA-binding pseudobarrel domain"/>
    <property type="match status" value="2"/>
</dbReference>
<dbReference type="CDD" id="cd10017">
    <property type="entry name" value="B3_DNA"/>
    <property type="match status" value="2"/>
</dbReference>
<protein>
    <recommendedName>
        <fullName evidence="6">TF-B3 domain-containing protein</fullName>
    </recommendedName>
</protein>
<dbReference type="GO" id="GO:0003677">
    <property type="term" value="F:DNA binding"/>
    <property type="evidence" value="ECO:0007669"/>
    <property type="project" value="UniProtKB-KW"/>
</dbReference>
<dbReference type="AlphaFoldDB" id="A0A811MWL9"/>
<dbReference type="PROSITE" id="PS50863">
    <property type="entry name" value="B3"/>
    <property type="match status" value="2"/>
</dbReference>
<dbReference type="InterPro" id="IPR015300">
    <property type="entry name" value="DNA-bd_pseudobarrel_sf"/>
</dbReference>
<dbReference type="Gene3D" id="2.40.330.10">
    <property type="entry name" value="DNA-binding pseudobarrel domain"/>
    <property type="match status" value="2"/>
</dbReference>
<evidence type="ECO:0000256" key="4">
    <source>
        <dbReference type="ARBA" id="ARBA00023163"/>
    </source>
</evidence>
<sequence>MSSACFSVVKMRKPGKSRESNAYFYPDHKDEKDKYFFKVLVGDFRERLAIPDKFEQHLRGLIANSVKLESRCGHTFDVEVAKNLGKVVLQTGWKEFVTAHDLNMGDFLVFKYDGTSRLKVFIFDLSCCEKVPPCLVKINHICGRETREMHTEISSSCGDLPMNGTASSSTSLSDSSGESICPEDQKSHYVPGYILPQGTCLTCVQMKKLKERVGASSSTIPIYGCIMKKSNVHGKSQVMDIPRVYADVYLPLEDQTLMLQCRGKSWEVRCVIKKDRVKRLMKGWKQFACDNKLRLGDLCLFELLENTKHTMNVHVIRAK</sequence>
<comment type="subcellular location">
    <subcellularLocation>
        <location evidence="1">Nucleus</location>
    </subcellularLocation>
</comment>
<evidence type="ECO:0000256" key="2">
    <source>
        <dbReference type="ARBA" id="ARBA00023015"/>
    </source>
</evidence>
<evidence type="ECO:0000313" key="7">
    <source>
        <dbReference type="EMBL" id="CAD6213660.1"/>
    </source>
</evidence>
<proteinExistence type="predicted"/>
<dbReference type="OrthoDB" id="1666376at2759"/>
<evidence type="ECO:0000256" key="5">
    <source>
        <dbReference type="ARBA" id="ARBA00023242"/>
    </source>
</evidence>
<dbReference type="PANTHER" id="PTHR31391:SF121">
    <property type="entry name" value="B3 DOMAIN-CONTAINING PROTEIN OS08G0325100-RELATED"/>
    <property type="match status" value="1"/>
</dbReference>
<keyword evidence="8" id="KW-1185">Reference proteome</keyword>
<evidence type="ECO:0000259" key="6">
    <source>
        <dbReference type="PROSITE" id="PS50863"/>
    </source>
</evidence>
<keyword evidence="2" id="KW-0805">Transcription regulation</keyword>
<keyword evidence="5" id="KW-0539">Nucleus</keyword>
<dbReference type="GO" id="GO:0005634">
    <property type="term" value="C:nucleus"/>
    <property type="evidence" value="ECO:0007669"/>
    <property type="project" value="UniProtKB-SubCell"/>
</dbReference>
<dbReference type="InterPro" id="IPR044837">
    <property type="entry name" value="REM16-like"/>
</dbReference>
<name>A0A811MWL9_9POAL</name>
<organism evidence="7 8">
    <name type="scientific">Miscanthus lutarioriparius</name>
    <dbReference type="NCBI Taxonomy" id="422564"/>
    <lineage>
        <taxon>Eukaryota</taxon>
        <taxon>Viridiplantae</taxon>
        <taxon>Streptophyta</taxon>
        <taxon>Embryophyta</taxon>
        <taxon>Tracheophyta</taxon>
        <taxon>Spermatophyta</taxon>
        <taxon>Magnoliopsida</taxon>
        <taxon>Liliopsida</taxon>
        <taxon>Poales</taxon>
        <taxon>Poaceae</taxon>
        <taxon>PACMAD clade</taxon>
        <taxon>Panicoideae</taxon>
        <taxon>Andropogonodae</taxon>
        <taxon>Andropogoneae</taxon>
        <taxon>Saccharinae</taxon>
        <taxon>Miscanthus</taxon>
    </lineage>
</organism>
<dbReference type="InterPro" id="IPR003340">
    <property type="entry name" value="B3_DNA-bd"/>
</dbReference>
<dbReference type="PANTHER" id="PTHR31391">
    <property type="entry name" value="B3 DOMAIN-CONTAINING PROTEIN OS11G0197600-RELATED"/>
    <property type="match status" value="1"/>
</dbReference>
<feature type="domain" description="TF-B3" evidence="6">
    <location>
        <begin position="33"/>
        <end position="126"/>
    </location>
</feature>
<reference evidence="7" key="1">
    <citation type="submission" date="2020-10" db="EMBL/GenBank/DDBJ databases">
        <authorList>
            <person name="Han B."/>
            <person name="Lu T."/>
            <person name="Zhao Q."/>
            <person name="Huang X."/>
            <person name="Zhao Y."/>
        </authorList>
    </citation>
    <scope>NUCLEOTIDE SEQUENCE</scope>
</reference>